<dbReference type="SUPFAM" id="SSF116734">
    <property type="entry name" value="DNA methylase specificity domain"/>
    <property type="match status" value="1"/>
</dbReference>
<name>A0A2L2XGI6_9FIRM</name>
<dbReference type="AlphaFoldDB" id="A0A2L2XGI6"/>
<evidence type="ECO:0000313" key="3">
    <source>
        <dbReference type="EMBL" id="GBF33326.1"/>
    </source>
</evidence>
<dbReference type="InterPro" id="IPR044946">
    <property type="entry name" value="Restrct_endonuc_typeI_TRD_sf"/>
</dbReference>
<keyword evidence="4" id="KW-1185">Reference proteome</keyword>
<evidence type="ECO:0000256" key="2">
    <source>
        <dbReference type="ARBA" id="ARBA00023125"/>
    </source>
</evidence>
<keyword evidence="2" id="KW-0238">DNA-binding</keyword>
<organism evidence="3 4">
    <name type="scientific">Desulfocucumis palustris</name>
    <dbReference type="NCBI Taxonomy" id="1898651"/>
    <lineage>
        <taxon>Bacteria</taxon>
        <taxon>Bacillati</taxon>
        <taxon>Bacillota</taxon>
        <taxon>Clostridia</taxon>
        <taxon>Eubacteriales</taxon>
        <taxon>Desulfocucumaceae</taxon>
        <taxon>Desulfocucumis</taxon>
    </lineage>
</organism>
<dbReference type="GO" id="GO:0003677">
    <property type="term" value="F:DNA binding"/>
    <property type="evidence" value="ECO:0007669"/>
    <property type="project" value="UniProtKB-KW"/>
</dbReference>
<evidence type="ECO:0000313" key="4">
    <source>
        <dbReference type="Proteomes" id="UP000239549"/>
    </source>
</evidence>
<protein>
    <recommendedName>
        <fullName evidence="5">Type I restriction modification DNA specificity domain-containing protein</fullName>
    </recommendedName>
</protein>
<evidence type="ECO:0000256" key="1">
    <source>
        <dbReference type="ARBA" id="ARBA00022747"/>
    </source>
</evidence>
<sequence>MRFPLISLKGVKITTIKKVKLKKIADILNGVPDVRQPGKANTTGEITYNFIQPNHLGIFNDIQCISEIKRHTSVDDSYFVRKNDILLKRLNPDIATLIIEDMSNTVFSSNLFVIRVLKDYYPAYIACLLENQGMTWINSNIVGSVAAIKSISAKALAALDIPSVDYDKQKAIGQMWLLYKKRKKLLENMIEEDQRLMAAVINSITASAEEEK</sequence>
<dbReference type="GO" id="GO:0009307">
    <property type="term" value="P:DNA restriction-modification system"/>
    <property type="evidence" value="ECO:0007669"/>
    <property type="project" value="UniProtKB-KW"/>
</dbReference>
<dbReference type="Proteomes" id="UP000239549">
    <property type="component" value="Unassembled WGS sequence"/>
</dbReference>
<gene>
    <name evidence="3" type="ORF">DCCM_2425</name>
</gene>
<accession>A0A2L2XGI6</accession>
<dbReference type="EMBL" id="BFAV01000092">
    <property type="protein sequence ID" value="GBF33326.1"/>
    <property type="molecule type" value="Genomic_DNA"/>
</dbReference>
<comment type="caution">
    <text evidence="3">The sequence shown here is derived from an EMBL/GenBank/DDBJ whole genome shotgun (WGS) entry which is preliminary data.</text>
</comment>
<proteinExistence type="predicted"/>
<keyword evidence="1" id="KW-0680">Restriction system</keyword>
<evidence type="ECO:0008006" key="5">
    <source>
        <dbReference type="Google" id="ProtNLM"/>
    </source>
</evidence>
<dbReference type="Gene3D" id="3.90.220.20">
    <property type="entry name" value="DNA methylase specificity domains"/>
    <property type="match status" value="1"/>
</dbReference>
<reference evidence="4" key="1">
    <citation type="submission" date="2018-02" db="EMBL/GenBank/DDBJ databases">
        <title>Genome sequence of Desulfocucumis palustris strain NAW-5.</title>
        <authorList>
            <person name="Watanabe M."/>
            <person name="Kojima H."/>
            <person name="Fukui M."/>
        </authorList>
    </citation>
    <scope>NUCLEOTIDE SEQUENCE [LARGE SCALE GENOMIC DNA]</scope>
    <source>
        <strain evidence="4">NAW-5</strain>
    </source>
</reference>